<evidence type="ECO:0000313" key="1">
    <source>
        <dbReference type="Proteomes" id="UP001652600"/>
    </source>
</evidence>
<name>A0ABM3L921_CUCME</name>
<organism evidence="1 2">
    <name type="scientific">Cucumis melo</name>
    <name type="common">Muskmelon</name>
    <dbReference type="NCBI Taxonomy" id="3656"/>
    <lineage>
        <taxon>Eukaryota</taxon>
        <taxon>Viridiplantae</taxon>
        <taxon>Streptophyta</taxon>
        <taxon>Embryophyta</taxon>
        <taxon>Tracheophyta</taxon>
        <taxon>Spermatophyta</taxon>
        <taxon>Magnoliopsida</taxon>
        <taxon>eudicotyledons</taxon>
        <taxon>Gunneridae</taxon>
        <taxon>Pentapetalae</taxon>
        <taxon>rosids</taxon>
        <taxon>fabids</taxon>
        <taxon>Cucurbitales</taxon>
        <taxon>Cucurbitaceae</taxon>
        <taxon>Benincaseae</taxon>
        <taxon>Cucumis</taxon>
    </lineage>
</organism>
<dbReference type="Proteomes" id="UP001652600">
    <property type="component" value="Chromosome 10"/>
</dbReference>
<dbReference type="RefSeq" id="XP_050946506.1">
    <property type="nucleotide sequence ID" value="XM_051090549.1"/>
</dbReference>
<gene>
    <name evidence="2" type="primary">LOC103502561</name>
</gene>
<evidence type="ECO:0000313" key="2">
    <source>
        <dbReference type="RefSeq" id="XP_050946506.1"/>
    </source>
</evidence>
<protein>
    <submittedName>
        <fullName evidence="2">Uncharacterized protein LOC103502561 isoform X6</fullName>
    </submittedName>
</protein>
<dbReference type="GeneID" id="103502561"/>
<proteinExistence type="predicted"/>
<keyword evidence="1" id="KW-1185">Reference proteome</keyword>
<accession>A0ABM3L921</accession>
<sequence>MGNRYMATLVTMRLGADVLVFFHCNGSDQRGSFWILHCCREMMSAVMRVPYGTTLTFSMCNPFIVSFYTCCCFKKYLVKLTMRLHEVCNTRKDVIIEGQNII</sequence>
<reference evidence="2" key="1">
    <citation type="submission" date="2025-08" db="UniProtKB">
        <authorList>
            <consortium name="RefSeq"/>
        </authorList>
    </citation>
    <scope>IDENTIFICATION</scope>
    <source>
        <tissue evidence="2">Stem</tissue>
    </source>
</reference>